<dbReference type="AlphaFoldDB" id="F6BAH2"/>
<dbReference type="SUPFAM" id="SSF54211">
    <property type="entry name" value="Ribosomal protein S5 domain 2-like"/>
    <property type="match status" value="1"/>
</dbReference>
<dbReference type="OrthoDB" id="85156at2157"/>
<feature type="domain" description="GHMP kinase C-terminal" evidence="4">
    <location>
        <begin position="231"/>
        <end position="294"/>
    </location>
</feature>
<dbReference type="InterPro" id="IPR004422">
    <property type="entry name" value="RFAP_synthase"/>
</dbReference>
<feature type="domain" description="GHMP kinase N-terminal" evidence="3">
    <location>
        <begin position="70"/>
        <end position="147"/>
    </location>
</feature>
<dbReference type="InterPro" id="IPR053442">
    <property type="entry name" value="Beta-RFA-P_synthase"/>
</dbReference>
<dbReference type="EMBL" id="CP002737">
    <property type="protein sequence ID" value="AEF96985.1"/>
    <property type="molecule type" value="Genomic_DNA"/>
</dbReference>
<dbReference type="UniPathway" id="UPA00065"/>
<dbReference type="InterPro" id="IPR013750">
    <property type="entry name" value="GHMP_kinase_C_dom"/>
</dbReference>
<evidence type="ECO:0000313" key="6">
    <source>
        <dbReference type="Proteomes" id="UP000009227"/>
    </source>
</evidence>
<reference evidence="5 6" key="1">
    <citation type="submission" date="2011-05" db="EMBL/GenBank/DDBJ databases">
        <title>Complete sequence of Methanotorris igneus Kol 5.</title>
        <authorList>
            <consortium name="US DOE Joint Genome Institute"/>
            <person name="Lucas S."/>
            <person name="Han J."/>
            <person name="Lapidus A."/>
            <person name="Cheng J.-F."/>
            <person name="Goodwin L."/>
            <person name="Pitluck S."/>
            <person name="Peters L."/>
            <person name="Mikhailova N."/>
            <person name="Chertkov O."/>
            <person name="Han C."/>
            <person name="Tapia R."/>
            <person name="Land M."/>
            <person name="Hauser L."/>
            <person name="Kyrpides N."/>
            <person name="Ivanova N."/>
            <person name="Pagani I."/>
            <person name="Sieprawska-Lupa M."/>
            <person name="Whitman W."/>
            <person name="Woyke T."/>
        </authorList>
    </citation>
    <scope>NUCLEOTIDE SEQUENCE [LARGE SCALE GENOMIC DNA]</scope>
    <source>
        <strain evidence="6">DSM 5666 / JCM 11834 / Kol 5</strain>
    </source>
</reference>
<dbReference type="Pfam" id="PF08544">
    <property type="entry name" value="GHMP_kinases_C"/>
    <property type="match status" value="1"/>
</dbReference>
<accession>F6BAH2</accession>
<evidence type="ECO:0000259" key="3">
    <source>
        <dbReference type="Pfam" id="PF00288"/>
    </source>
</evidence>
<name>F6BAH2_METIK</name>
<comment type="similarity">
    <text evidence="2">Belongs to the beta-RFA-P synthase family.</text>
</comment>
<gene>
    <name evidence="5" type="ordered locus">Metig_1450</name>
</gene>
<dbReference type="GO" id="GO:0005524">
    <property type="term" value="F:ATP binding"/>
    <property type="evidence" value="ECO:0007669"/>
    <property type="project" value="UniProtKB-UniRule"/>
</dbReference>
<organism evidence="6">
    <name type="scientific">Methanotorris igneus (strain DSM 5666 / JCM 11834 / Kol 5)</name>
    <dbReference type="NCBI Taxonomy" id="880724"/>
    <lineage>
        <taxon>Archaea</taxon>
        <taxon>Methanobacteriati</taxon>
        <taxon>Methanobacteriota</taxon>
        <taxon>Methanomada group</taxon>
        <taxon>Methanococci</taxon>
        <taxon>Methanococcales</taxon>
        <taxon>Methanocaldococcaceae</taxon>
        <taxon>Methanotorris</taxon>
    </lineage>
</organism>
<dbReference type="InterPro" id="IPR014721">
    <property type="entry name" value="Ribsml_uS5_D2-typ_fold_subgr"/>
</dbReference>
<sequence length="333" mass="36533">MEIVSPSRIHMGLIDLNGSIGRVDGGVGLALENPNLIIEGKESEEIEIEFDKSILKNFNENYIKDVERRVKDAAEKILKHINEDGVKLLIKKSFPSHSGLGSGTQIALSTGKLVSLIYGKELNAYEIAKITGRGGTSGIGIGAFEMGGFLVDGGHSFGKGKDKEDFRPSSASKGVKPAPIIFRHDFNWDVVLIIPKGEHVYGNKEVDIFKKYCPVPLNEVQRICHLILMKMIPAVIEDDLNAFGEVVNELQTLGFKKVEVSLQSDIVKELIEELQRVGYAGLSSFGPTIYALGNVDLITEKANEILDKHGVDGEIIVTKANNVGYRVKYNINK</sequence>
<dbReference type="NCBIfam" id="NF040726">
    <property type="entry name" value="BetaRFA-P_synth"/>
    <property type="match status" value="1"/>
</dbReference>
<dbReference type="NCBIfam" id="TIGR00144">
    <property type="entry name" value="beta_RFAP_syn"/>
    <property type="match status" value="1"/>
</dbReference>
<dbReference type="PANTHER" id="PTHR20861">
    <property type="entry name" value="HOMOSERINE/4-DIPHOSPHOCYTIDYL-2-C-METHYL-D-ERYTHRITOL KINASE"/>
    <property type="match status" value="1"/>
</dbReference>
<dbReference type="PANTHER" id="PTHR20861:SF6">
    <property type="entry name" value="BETA-RIBOFURANOSYLPHENOL 5'-PHOSPHATE SYNTHASE"/>
    <property type="match status" value="1"/>
</dbReference>
<dbReference type="Pfam" id="PF00288">
    <property type="entry name" value="GHMP_kinases_N"/>
    <property type="match status" value="1"/>
</dbReference>
<dbReference type="HOGENOM" id="CLU_061764_0_0_2"/>
<comment type="pathway">
    <text evidence="2">Cofactor biosynthesis; 5,6,7,8-tetrahydromethanopterin biosynthesis.</text>
</comment>
<dbReference type="PIRSF" id="PIRSF004884">
    <property type="entry name" value="Sugar_kin_arch"/>
    <property type="match status" value="1"/>
</dbReference>
<proteinExistence type="inferred from homology"/>
<dbReference type="GeneID" id="10644323"/>
<dbReference type="InterPro" id="IPR020568">
    <property type="entry name" value="Ribosomal_Su5_D2-typ_SF"/>
</dbReference>
<dbReference type="GO" id="GO:0043793">
    <property type="term" value="F:beta-ribofuranosylaminobenzene 5'-phosphate synthase activity"/>
    <property type="evidence" value="ECO:0007669"/>
    <property type="project" value="UniProtKB-EC"/>
</dbReference>
<evidence type="ECO:0000313" key="5">
    <source>
        <dbReference type="EMBL" id="AEF96985.1"/>
    </source>
</evidence>
<keyword evidence="2" id="KW-0328">Glycosyltransferase</keyword>
<keyword evidence="1 2" id="KW-0808">Transferase</keyword>
<dbReference type="Gene3D" id="3.30.230.10">
    <property type="match status" value="1"/>
</dbReference>
<evidence type="ECO:0000259" key="4">
    <source>
        <dbReference type="Pfam" id="PF08544"/>
    </source>
</evidence>
<dbReference type="STRING" id="880724.Metig_1450"/>
<evidence type="ECO:0000256" key="1">
    <source>
        <dbReference type="ARBA" id="ARBA00022679"/>
    </source>
</evidence>
<comment type="catalytic activity">
    <reaction evidence="2">
        <text>5-phospho-alpha-D-ribose 1-diphosphate + 4-hydroxybenzoate + H(+) = 4-(beta-D-ribofuranosyl)phenol 5'-phosphate + CO2 + diphosphate</text>
        <dbReference type="Rhea" id="RHEA:48556"/>
        <dbReference type="ChEBI" id="CHEBI:15378"/>
        <dbReference type="ChEBI" id="CHEBI:16526"/>
        <dbReference type="ChEBI" id="CHEBI:17879"/>
        <dbReference type="ChEBI" id="CHEBI:33019"/>
        <dbReference type="ChEBI" id="CHEBI:58017"/>
        <dbReference type="ChEBI" id="CHEBI:82767"/>
        <dbReference type="EC" id="2.4.2.54"/>
    </reaction>
</comment>
<keyword evidence="6" id="KW-1185">Reference proteome</keyword>
<evidence type="ECO:0000256" key="2">
    <source>
        <dbReference type="PIRNR" id="PIRNR004884"/>
    </source>
</evidence>
<comment type="subunit">
    <text evidence="2">Homodimer.</text>
</comment>
<dbReference type="RefSeq" id="WP_013799581.1">
    <property type="nucleotide sequence ID" value="NC_015562.1"/>
</dbReference>
<protein>
    <recommendedName>
        <fullName evidence="2">Beta-ribofuranosylaminobenzene 5'-phosphate synthase</fullName>
        <shortName evidence="2">Beta-RFA-P synthase</shortName>
        <ecNumber evidence="2">2.4.2.54</ecNumber>
    </recommendedName>
</protein>
<dbReference type="KEGG" id="mig:Metig_1450"/>
<dbReference type="Proteomes" id="UP000009227">
    <property type="component" value="Chromosome"/>
</dbReference>
<dbReference type="EC" id="2.4.2.54" evidence="2"/>
<comment type="function">
    <text evidence="2">Catalyzes the condensation of 4-aminobenzoate (pABA) with 5-phospho-alpha-D-ribose 1-diphosphate (PRPP) to produce beta-ribofuranosylaminobenzene 5'-phosphate (beta-RFA-P).</text>
</comment>
<dbReference type="InterPro" id="IPR006204">
    <property type="entry name" value="GHMP_kinase_N_dom"/>
</dbReference>